<dbReference type="InterPro" id="IPR011547">
    <property type="entry name" value="SLC26A/SulP_dom"/>
</dbReference>
<keyword evidence="9" id="KW-1185">Reference proteome</keyword>
<evidence type="ECO:0000256" key="3">
    <source>
        <dbReference type="ARBA" id="ARBA00022989"/>
    </source>
</evidence>
<dbReference type="GO" id="GO:0055085">
    <property type="term" value="P:transmembrane transport"/>
    <property type="evidence" value="ECO:0007669"/>
    <property type="project" value="InterPro"/>
</dbReference>
<organism evidence="8 9">
    <name type="scientific">Nitrospira tepida</name>
    <dbReference type="NCBI Taxonomy" id="2973512"/>
    <lineage>
        <taxon>Bacteria</taxon>
        <taxon>Pseudomonadati</taxon>
        <taxon>Nitrospirota</taxon>
        <taxon>Nitrospiria</taxon>
        <taxon>Nitrospirales</taxon>
        <taxon>Nitrospiraceae</taxon>
        <taxon>Nitrospira</taxon>
    </lineage>
</organism>
<sequence>MPFSLPHLSWTEVKRDLVASVVVFLVALPLCMGIAVASGAPPAAGIITGIVGGLVVGCLAGSPLQVSGPAAGLTVIVWELIHEHGMERLAIVIMLAGIIQIKWAWLQLGQWFRAVSPSVIHGMLAGIGVLIFASQFHVMIDDTPKGSGLDNLLTLPSAVWKGLVADDATPMNHHLAARIGVLTITGLVAWNLMARGPLLALPAVLVGVSIATGTTLVLGLDINHVKVRDDLLSVIHLPTSAQFAHMLDTSMLAEALALAAIASVETLLSATAVDQLHRGPRTRYNRELFAQGVGNVLCGLLGALPVTGVIVRSAANVQAGARTRASTVCHGLWLLLFVAFLPFILRSIPTASLGAVLVFTGYKLVNPQAIRDLARHGRDEVLIYMGTLVTIVTTNLLTGVLVGIGLTVAKLIYTTQNLNSYYAHDRDGRFALHLEGVATFVSLPKLASSLEMIPPHADVVIRTESLVHIDHACLNLLENWRTLHETTGGHVSIDWDQLRQQSDHRSPTAGRREPARDQAA</sequence>
<keyword evidence="4 6" id="KW-0472">Membrane</keyword>
<feature type="transmembrane region" description="Helical" evidence="6">
    <location>
        <begin position="17"/>
        <end position="37"/>
    </location>
</feature>
<feature type="transmembrane region" description="Helical" evidence="6">
    <location>
        <begin position="255"/>
        <end position="276"/>
    </location>
</feature>
<evidence type="ECO:0000256" key="1">
    <source>
        <dbReference type="ARBA" id="ARBA00004141"/>
    </source>
</evidence>
<dbReference type="Pfam" id="PF00916">
    <property type="entry name" value="Sulfate_transp"/>
    <property type="match status" value="1"/>
</dbReference>
<dbReference type="Proteomes" id="UP001179121">
    <property type="component" value="Chromosome"/>
</dbReference>
<dbReference type="EMBL" id="OX365700">
    <property type="protein sequence ID" value="CAI4034174.1"/>
    <property type="molecule type" value="Genomic_DNA"/>
</dbReference>
<feature type="transmembrane region" description="Helical" evidence="6">
    <location>
        <begin position="288"/>
        <end position="311"/>
    </location>
</feature>
<feature type="compositionally biased region" description="Basic and acidic residues" evidence="5">
    <location>
        <begin position="501"/>
        <end position="520"/>
    </location>
</feature>
<dbReference type="KEGG" id="nti:DNFV4_04618"/>
<proteinExistence type="predicted"/>
<name>A0AA86TG24_9BACT</name>
<reference evidence="8" key="1">
    <citation type="submission" date="2022-10" db="EMBL/GenBank/DDBJ databases">
        <authorList>
            <person name="Koch H."/>
        </authorList>
    </citation>
    <scope>NUCLEOTIDE SEQUENCE</scope>
    <source>
        <strain evidence="8">DNF</strain>
    </source>
</reference>
<dbReference type="InterPro" id="IPR001902">
    <property type="entry name" value="SLC26A/SulP_fam"/>
</dbReference>
<evidence type="ECO:0000313" key="9">
    <source>
        <dbReference type="Proteomes" id="UP001179121"/>
    </source>
</evidence>
<evidence type="ECO:0000256" key="5">
    <source>
        <dbReference type="SAM" id="MobiDB-lite"/>
    </source>
</evidence>
<dbReference type="RefSeq" id="WP_289271581.1">
    <property type="nucleotide sequence ID" value="NZ_OX365700.1"/>
</dbReference>
<feature type="transmembrane region" description="Helical" evidence="6">
    <location>
        <begin position="381"/>
        <end position="406"/>
    </location>
</feature>
<evidence type="ECO:0000259" key="7">
    <source>
        <dbReference type="Pfam" id="PF00916"/>
    </source>
</evidence>
<keyword evidence="3 6" id="KW-1133">Transmembrane helix</keyword>
<evidence type="ECO:0000256" key="4">
    <source>
        <dbReference type="ARBA" id="ARBA00023136"/>
    </source>
</evidence>
<dbReference type="AlphaFoldDB" id="A0AA86TG24"/>
<evidence type="ECO:0000313" key="8">
    <source>
        <dbReference type="EMBL" id="CAI4034174.1"/>
    </source>
</evidence>
<comment type="subcellular location">
    <subcellularLocation>
        <location evidence="1">Membrane</location>
        <topology evidence="1">Multi-pass membrane protein</topology>
    </subcellularLocation>
</comment>
<feature type="transmembrane region" description="Helical" evidence="6">
    <location>
        <begin position="118"/>
        <end position="140"/>
    </location>
</feature>
<dbReference type="PANTHER" id="PTHR11814">
    <property type="entry name" value="SULFATE TRANSPORTER"/>
    <property type="match status" value="1"/>
</dbReference>
<protein>
    <submittedName>
        <fullName evidence="8">Sulfate transporter</fullName>
    </submittedName>
</protein>
<feature type="transmembrane region" description="Helical" evidence="6">
    <location>
        <begin position="86"/>
        <end position="106"/>
    </location>
</feature>
<feature type="domain" description="SLC26A/SulP transporter" evidence="7">
    <location>
        <begin position="14"/>
        <end position="386"/>
    </location>
</feature>
<keyword evidence="2 6" id="KW-0812">Transmembrane</keyword>
<evidence type="ECO:0000256" key="2">
    <source>
        <dbReference type="ARBA" id="ARBA00022692"/>
    </source>
</evidence>
<feature type="transmembrane region" description="Helical" evidence="6">
    <location>
        <begin position="44"/>
        <end position="66"/>
    </location>
</feature>
<feature type="transmembrane region" description="Helical" evidence="6">
    <location>
        <begin position="331"/>
        <end position="360"/>
    </location>
</feature>
<feature type="transmembrane region" description="Helical" evidence="6">
    <location>
        <begin position="199"/>
        <end position="220"/>
    </location>
</feature>
<dbReference type="GO" id="GO:0016020">
    <property type="term" value="C:membrane"/>
    <property type="evidence" value="ECO:0007669"/>
    <property type="project" value="UniProtKB-SubCell"/>
</dbReference>
<evidence type="ECO:0000256" key="6">
    <source>
        <dbReference type="SAM" id="Phobius"/>
    </source>
</evidence>
<feature type="region of interest" description="Disordered" evidence="5">
    <location>
        <begin position="495"/>
        <end position="520"/>
    </location>
</feature>
<gene>
    <name evidence="8" type="ORF">DNFV4_04618</name>
</gene>
<accession>A0AA86TG24</accession>